<proteinExistence type="predicted"/>
<reference evidence="2" key="2">
    <citation type="journal article" date="2021" name="Genome Biol. Evol.">
        <title>Developing a high-quality reference genome for a parasitic bivalve with doubly uniparental inheritance (Bivalvia: Unionida).</title>
        <authorList>
            <person name="Smith C.H."/>
        </authorList>
    </citation>
    <scope>NUCLEOTIDE SEQUENCE</scope>
    <source>
        <strain evidence="2">CHS0354</strain>
        <tissue evidence="2">Mantle</tissue>
    </source>
</reference>
<comment type="caution">
    <text evidence="2">The sequence shown here is derived from an EMBL/GenBank/DDBJ whole genome shotgun (WGS) entry which is preliminary data.</text>
</comment>
<feature type="region of interest" description="Disordered" evidence="1">
    <location>
        <begin position="1"/>
        <end position="50"/>
    </location>
</feature>
<dbReference type="EMBL" id="JAEAOA010000385">
    <property type="protein sequence ID" value="KAK3591091.1"/>
    <property type="molecule type" value="Genomic_DNA"/>
</dbReference>
<dbReference type="AlphaFoldDB" id="A0AAE0VV09"/>
<feature type="region of interest" description="Disordered" evidence="1">
    <location>
        <begin position="78"/>
        <end position="109"/>
    </location>
</feature>
<evidence type="ECO:0000313" key="3">
    <source>
        <dbReference type="Proteomes" id="UP001195483"/>
    </source>
</evidence>
<protein>
    <submittedName>
        <fullName evidence="2">Uncharacterized protein</fullName>
    </submittedName>
</protein>
<feature type="compositionally biased region" description="Acidic residues" evidence="1">
    <location>
        <begin position="1"/>
        <end position="21"/>
    </location>
</feature>
<evidence type="ECO:0000313" key="2">
    <source>
        <dbReference type="EMBL" id="KAK3591091.1"/>
    </source>
</evidence>
<name>A0AAE0VV09_9BIVA</name>
<dbReference type="Proteomes" id="UP001195483">
    <property type="component" value="Unassembled WGS sequence"/>
</dbReference>
<feature type="compositionally biased region" description="Basic and acidic residues" evidence="1">
    <location>
        <begin position="22"/>
        <end position="36"/>
    </location>
</feature>
<reference evidence="2" key="3">
    <citation type="submission" date="2023-05" db="EMBL/GenBank/DDBJ databases">
        <authorList>
            <person name="Smith C.H."/>
        </authorList>
    </citation>
    <scope>NUCLEOTIDE SEQUENCE</scope>
    <source>
        <strain evidence="2">CHS0354</strain>
        <tissue evidence="2">Mantle</tissue>
    </source>
</reference>
<accession>A0AAE0VV09</accession>
<feature type="compositionally biased region" description="Basic and acidic residues" evidence="1">
    <location>
        <begin position="86"/>
        <end position="103"/>
    </location>
</feature>
<organism evidence="2 3">
    <name type="scientific">Potamilus streckersoni</name>
    <dbReference type="NCBI Taxonomy" id="2493646"/>
    <lineage>
        <taxon>Eukaryota</taxon>
        <taxon>Metazoa</taxon>
        <taxon>Spiralia</taxon>
        <taxon>Lophotrochozoa</taxon>
        <taxon>Mollusca</taxon>
        <taxon>Bivalvia</taxon>
        <taxon>Autobranchia</taxon>
        <taxon>Heteroconchia</taxon>
        <taxon>Palaeoheterodonta</taxon>
        <taxon>Unionida</taxon>
        <taxon>Unionoidea</taxon>
        <taxon>Unionidae</taxon>
        <taxon>Ambleminae</taxon>
        <taxon>Lampsilini</taxon>
        <taxon>Potamilus</taxon>
    </lineage>
</organism>
<keyword evidence="3" id="KW-1185">Reference proteome</keyword>
<sequence length="238" mass="27297">MVSEICPEDGELSDYQEELESDREVDKQTDKQIIHEEESDSDGTLNESNDPQKIVHYEIGESVAVELLRLDGELSDYQGELGSNEEVDKQTGKQIIREERSDSDGTLNESSDLQKLVDYGIDESVAVELLQFFKNENIIYDNLDETTRDAIKEFSLDDAKLMITLVLKSDIEYVVNRSLYICYQMQIFIRNKSSYTDPSESLPGPNKERLREILKDTGYQLDIIPGFRRYGGLPPDYK</sequence>
<gene>
    <name evidence="2" type="ORF">CHS0354_005493</name>
</gene>
<reference evidence="2" key="1">
    <citation type="journal article" date="2021" name="Genome Biol. Evol.">
        <title>A High-Quality Reference Genome for a Parasitic Bivalve with Doubly Uniparental Inheritance (Bivalvia: Unionida).</title>
        <authorList>
            <person name="Smith C.H."/>
        </authorList>
    </citation>
    <scope>NUCLEOTIDE SEQUENCE</scope>
    <source>
        <strain evidence="2">CHS0354</strain>
    </source>
</reference>
<evidence type="ECO:0000256" key="1">
    <source>
        <dbReference type="SAM" id="MobiDB-lite"/>
    </source>
</evidence>